<dbReference type="InterPro" id="IPR020563">
    <property type="entry name" value="X-over_junc_endoDNase_Mg_BS"/>
</dbReference>
<comment type="caution">
    <text evidence="15">The sequence shown here is derived from an EMBL/GenBank/DDBJ whole genome shotgun (WGS) entry which is preliminary data.</text>
</comment>
<dbReference type="PRINTS" id="PR00696">
    <property type="entry name" value="RSOLVASERUVC"/>
</dbReference>
<dbReference type="FunFam" id="3.30.420.10:FF:000002">
    <property type="entry name" value="Crossover junction endodeoxyribonuclease RuvC"/>
    <property type="match status" value="1"/>
</dbReference>
<feature type="binding site" evidence="13">
    <location>
        <position position="66"/>
    </location>
    <ligand>
        <name>Mg(2+)</name>
        <dbReference type="ChEBI" id="CHEBI:18420"/>
        <label>2</label>
    </ligand>
</feature>
<evidence type="ECO:0000256" key="5">
    <source>
        <dbReference type="ARBA" id="ARBA00022759"/>
    </source>
</evidence>
<dbReference type="PATRIC" id="fig|999894.6.peg.113"/>
<dbReference type="GO" id="GO:0003677">
    <property type="term" value="F:DNA binding"/>
    <property type="evidence" value="ECO:0007669"/>
    <property type="project" value="UniProtKB-KW"/>
</dbReference>
<comment type="similarity">
    <text evidence="1 13">Belongs to the RuvC family.</text>
</comment>
<evidence type="ECO:0000256" key="3">
    <source>
        <dbReference type="ARBA" id="ARBA00022722"/>
    </source>
</evidence>
<dbReference type="GO" id="GO:0048476">
    <property type="term" value="C:Holliday junction resolvase complex"/>
    <property type="evidence" value="ECO:0007669"/>
    <property type="project" value="UniProtKB-UniRule"/>
</dbReference>
<keyword evidence="6 13" id="KW-0227">DNA damage</keyword>
<dbReference type="Pfam" id="PF02075">
    <property type="entry name" value="RuvC"/>
    <property type="match status" value="1"/>
</dbReference>
<evidence type="ECO:0000256" key="13">
    <source>
        <dbReference type="HAMAP-Rule" id="MF_00034"/>
    </source>
</evidence>
<dbReference type="GO" id="GO:0005737">
    <property type="term" value="C:cytoplasm"/>
    <property type="evidence" value="ECO:0007669"/>
    <property type="project" value="UniProtKB-SubCell"/>
</dbReference>
<accession>A0A179D675</accession>
<keyword evidence="4 13" id="KW-0479">Metal-binding</keyword>
<evidence type="ECO:0000256" key="12">
    <source>
        <dbReference type="ARBA" id="ARBA00029354"/>
    </source>
</evidence>
<dbReference type="AlphaFoldDB" id="A0A179D675"/>
<dbReference type="InterPro" id="IPR002176">
    <property type="entry name" value="X-over_junc_endoDNase_RuvC"/>
</dbReference>
<dbReference type="HAMAP" id="MF_00034">
    <property type="entry name" value="RuvC"/>
    <property type="match status" value="1"/>
</dbReference>
<evidence type="ECO:0000256" key="14">
    <source>
        <dbReference type="NCBIfam" id="TIGR00228"/>
    </source>
</evidence>
<keyword evidence="2 13" id="KW-0963">Cytoplasm</keyword>
<sequence length="157" mass="17512">MRILGLDPGSRVTGYGLIEGQNPPRALAWGVIKLGNRNGLPERLYRLYQELGKILREFQPEVIALEEVIPERYPRAALSLGQSQGIILLLVGQTGLPLFTYHPLEVKTELTGNGRAGKEQVSYMVKQTLEIEEPLETDAADALALALTHFYRINRAF</sequence>
<dbReference type="STRING" id="999894.TDIS_0112"/>
<keyword evidence="16" id="KW-1185">Reference proteome</keyword>
<dbReference type="GO" id="GO:0000287">
    <property type="term" value="F:magnesium ion binding"/>
    <property type="evidence" value="ECO:0007669"/>
    <property type="project" value="UniProtKB-UniRule"/>
</dbReference>
<feature type="active site" evidence="13">
    <location>
        <position position="66"/>
    </location>
</feature>
<evidence type="ECO:0000256" key="7">
    <source>
        <dbReference type="ARBA" id="ARBA00022801"/>
    </source>
</evidence>
<feature type="binding site" evidence="13">
    <location>
        <position position="7"/>
    </location>
    <ligand>
        <name>Mg(2+)</name>
        <dbReference type="ChEBI" id="CHEBI:18420"/>
        <label>1</label>
    </ligand>
</feature>
<dbReference type="PANTHER" id="PTHR30194:SF3">
    <property type="entry name" value="CROSSOVER JUNCTION ENDODEOXYRIBONUCLEASE RUVC"/>
    <property type="match status" value="1"/>
</dbReference>
<dbReference type="OrthoDB" id="9805499at2"/>
<keyword evidence="7 13" id="KW-0378">Hydrolase</keyword>
<comment type="subcellular location">
    <subcellularLocation>
        <location evidence="13">Cytoplasm</location>
    </subcellularLocation>
</comment>
<protein>
    <recommendedName>
        <fullName evidence="13 14">Crossover junction endodeoxyribonuclease RuvC</fullName>
        <ecNumber evidence="13 14">3.1.21.10</ecNumber>
    </recommendedName>
    <alternativeName>
        <fullName evidence="13">Holliday junction nuclease RuvC</fullName>
    </alternativeName>
    <alternativeName>
        <fullName evidence="13">Holliday junction resolvase RuvC</fullName>
    </alternativeName>
</protein>
<keyword evidence="3 13" id="KW-0540">Nuclease</keyword>
<name>A0A179D675_9BACT</name>
<dbReference type="NCBIfam" id="TIGR00228">
    <property type="entry name" value="ruvC"/>
    <property type="match status" value="1"/>
</dbReference>
<dbReference type="Proteomes" id="UP000078390">
    <property type="component" value="Unassembled WGS sequence"/>
</dbReference>
<feature type="active site" evidence="13">
    <location>
        <position position="138"/>
    </location>
</feature>
<proteinExistence type="inferred from homology"/>
<keyword evidence="11 13" id="KW-0234">DNA repair</keyword>
<organism evidence="15 16">
    <name type="scientific">Thermosulfurimonas dismutans</name>
    <dbReference type="NCBI Taxonomy" id="999894"/>
    <lineage>
        <taxon>Bacteria</taxon>
        <taxon>Pseudomonadati</taxon>
        <taxon>Thermodesulfobacteriota</taxon>
        <taxon>Thermodesulfobacteria</taxon>
        <taxon>Thermodesulfobacteriales</taxon>
        <taxon>Thermodesulfobacteriaceae</taxon>
        <taxon>Thermosulfurimonas</taxon>
    </lineage>
</organism>
<dbReference type="InterPro" id="IPR012337">
    <property type="entry name" value="RNaseH-like_sf"/>
</dbReference>
<dbReference type="EC" id="3.1.21.10" evidence="13 14"/>
<comment type="subunit">
    <text evidence="13">Homodimer which binds Holliday junction (HJ) DNA. The HJ becomes 2-fold symmetrical on binding to RuvC with unstacked arms; it has a different conformation from HJ DNA in complex with RuvA. In the full resolvosome a probable DNA-RuvA(4)-RuvB(12)-RuvC(2) complex forms which resolves the HJ.</text>
</comment>
<dbReference type="GO" id="GO:0006310">
    <property type="term" value="P:DNA recombination"/>
    <property type="evidence" value="ECO:0007669"/>
    <property type="project" value="UniProtKB-UniRule"/>
</dbReference>
<dbReference type="CDD" id="cd16962">
    <property type="entry name" value="RuvC"/>
    <property type="match status" value="1"/>
</dbReference>
<evidence type="ECO:0000256" key="4">
    <source>
        <dbReference type="ARBA" id="ARBA00022723"/>
    </source>
</evidence>
<keyword evidence="8 13" id="KW-0460">Magnesium</keyword>
<evidence type="ECO:0000313" key="15">
    <source>
        <dbReference type="EMBL" id="OAQ21594.1"/>
    </source>
</evidence>
<feature type="binding site" evidence="13">
    <location>
        <position position="138"/>
    </location>
    <ligand>
        <name>Mg(2+)</name>
        <dbReference type="ChEBI" id="CHEBI:18420"/>
        <label>1</label>
    </ligand>
</feature>
<evidence type="ECO:0000256" key="8">
    <source>
        <dbReference type="ARBA" id="ARBA00022842"/>
    </source>
</evidence>
<keyword evidence="9 13" id="KW-0238">DNA-binding</keyword>
<evidence type="ECO:0000256" key="2">
    <source>
        <dbReference type="ARBA" id="ARBA00022490"/>
    </source>
</evidence>
<keyword evidence="10 13" id="KW-0233">DNA recombination</keyword>
<dbReference type="PANTHER" id="PTHR30194">
    <property type="entry name" value="CROSSOVER JUNCTION ENDODEOXYRIBONUCLEASE RUVC"/>
    <property type="match status" value="1"/>
</dbReference>
<dbReference type="InterPro" id="IPR036397">
    <property type="entry name" value="RNaseH_sf"/>
</dbReference>
<evidence type="ECO:0000256" key="10">
    <source>
        <dbReference type="ARBA" id="ARBA00023172"/>
    </source>
</evidence>
<dbReference type="GO" id="GO:0006281">
    <property type="term" value="P:DNA repair"/>
    <property type="evidence" value="ECO:0007669"/>
    <property type="project" value="UniProtKB-UniRule"/>
</dbReference>
<evidence type="ECO:0000313" key="16">
    <source>
        <dbReference type="Proteomes" id="UP000078390"/>
    </source>
</evidence>
<comment type="function">
    <text evidence="13">The RuvA-RuvB-RuvC complex processes Holliday junction (HJ) DNA during genetic recombination and DNA repair. Endonuclease that resolves HJ intermediates. Cleaves cruciform DNA by making single-stranded nicks across the HJ at symmetrical positions within the homologous arms, yielding a 5'-phosphate and a 3'-hydroxyl group; requires a central core of homology in the junction. The consensus cleavage sequence is 5'-(A/T)TT(C/G)-3'. Cleavage occurs on the 3'-side of the TT dinucleotide at the point of strand exchange. HJ branch migration catalyzed by RuvA-RuvB allows RuvC to scan DNA until it finds its consensus sequence, where it cleaves and resolves the cruciform DNA.</text>
</comment>
<dbReference type="EMBL" id="LWLG01000001">
    <property type="protein sequence ID" value="OAQ21594.1"/>
    <property type="molecule type" value="Genomic_DNA"/>
</dbReference>
<evidence type="ECO:0000256" key="9">
    <source>
        <dbReference type="ARBA" id="ARBA00023125"/>
    </source>
</evidence>
<evidence type="ECO:0000256" key="1">
    <source>
        <dbReference type="ARBA" id="ARBA00009518"/>
    </source>
</evidence>
<dbReference type="GO" id="GO:0008821">
    <property type="term" value="F:crossover junction DNA endonuclease activity"/>
    <property type="evidence" value="ECO:0007669"/>
    <property type="project" value="UniProtKB-UniRule"/>
</dbReference>
<evidence type="ECO:0000256" key="11">
    <source>
        <dbReference type="ARBA" id="ARBA00023204"/>
    </source>
</evidence>
<keyword evidence="5 13" id="KW-0255">Endonuclease</keyword>
<gene>
    <name evidence="13" type="primary">ruvC</name>
    <name evidence="15" type="ORF">TDIS_0112</name>
</gene>
<dbReference type="Gene3D" id="3.30.420.10">
    <property type="entry name" value="Ribonuclease H-like superfamily/Ribonuclease H"/>
    <property type="match status" value="1"/>
</dbReference>
<comment type="cofactor">
    <cofactor evidence="13">
        <name>Mg(2+)</name>
        <dbReference type="ChEBI" id="CHEBI:18420"/>
    </cofactor>
    <text evidence="13">Binds 2 Mg(2+) ion per subunit.</text>
</comment>
<comment type="catalytic activity">
    <reaction evidence="12 13">
        <text>Endonucleolytic cleavage at a junction such as a reciprocal single-stranded crossover between two homologous DNA duplexes (Holliday junction).</text>
        <dbReference type="EC" id="3.1.21.10"/>
    </reaction>
</comment>
<reference evidence="15 16" key="1">
    <citation type="submission" date="2016-04" db="EMBL/GenBank/DDBJ databases">
        <title>Genome analysis of Thermosulfurimonas dismutans, the first thermophilic sulfur-disproportionating bacterium of the phylum Thermodesulfobacteria.</title>
        <authorList>
            <person name="Mardanov A.V."/>
            <person name="Beletsky A.V."/>
            <person name="Kadnikov V.V."/>
            <person name="Slobodkin A.I."/>
            <person name="Ravin N.V."/>
        </authorList>
    </citation>
    <scope>NUCLEOTIDE SEQUENCE [LARGE SCALE GENOMIC DNA]</scope>
    <source>
        <strain evidence="15 16">S95</strain>
    </source>
</reference>
<dbReference type="RefSeq" id="WP_068668221.1">
    <property type="nucleotide sequence ID" value="NZ_LWLG01000001.1"/>
</dbReference>
<evidence type="ECO:0000256" key="6">
    <source>
        <dbReference type="ARBA" id="ARBA00022763"/>
    </source>
</evidence>
<dbReference type="SUPFAM" id="SSF53098">
    <property type="entry name" value="Ribonuclease H-like"/>
    <property type="match status" value="1"/>
</dbReference>
<feature type="active site" evidence="13">
    <location>
        <position position="7"/>
    </location>
</feature>
<dbReference type="PROSITE" id="PS01321">
    <property type="entry name" value="RUVC"/>
    <property type="match status" value="1"/>
</dbReference>